<keyword evidence="5" id="KW-1185">Reference proteome</keyword>
<keyword evidence="2" id="KW-0812">Transmembrane</keyword>
<organism evidence="4 5">
    <name type="scientific">Buddleja alternifolia</name>
    <dbReference type="NCBI Taxonomy" id="168488"/>
    <lineage>
        <taxon>Eukaryota</taxon>
        <taxon>Viridiplantae</taxon>
        <taxon>Streptophyta</taxon>
        <taxon>Embryophyta</taxon>
        <taxon>Tracheophyta</taxon>
        <taxon>Spermatophyta</taxon>
        <taxon>Magnoliopsida</taxon>
        <taxon>eudicotyledons</taxon>
        <taxon>Gunneridae</taxon>
        <taxon>Pentapetalae</taxon>
        <taxon>asterids</taxon>
        <taxon>lamiids</taxon>
        <taxon>Lamiales</taxon>
        <taxon>Scrophulariaceae</taxon>
        <taxon>Buddlejeae</taxon>
        <taxon>Buddleja</taxon>
    </lineage>
</organism>
<dbReference type="SUPFAM" id="SSF81383">
    <property type="entry name" value="F-box domain"/>
    <property type="match status" value="1"/>
</dbReference>
<keyword evidence="2" id="KW-0472">Membrane</keyword>
<proteinExistence type="predicted"/>
<dbReference type="Pfam" id="PF12937">
    <property type="entry name" value="F-box-like"/>
    <property type="match status" value="1"/>
</dbReference>
<evidence type="ECO:0000313" key="5">
    <source>
        <dbReference type="Proteomes" id="UP000826271"/>
    </source>
</evidence>
<dbReference type="EMBL" id="WHWC01000012">
    <property type="protein sequence ID" value="KAG8372304.1"/>
    <property type="molecule type" value="Genomic_DNA"/>
</dbReference>
<dbReference type="Proteomes" id="UP000826271">
    <property type="component" value="Unassembled WGS sequence"/>
</dbReference>
<feature type="domain" description="F-box" evidence="3">
    <location>
        <begin position="2"/>
        <end position="48"/>
    </location>
</feature>
<evidence type="ECO:0000256" key="1">
    <source>
        <dbReference type="SAM" id="MobiDB-lite"/>
    </source>
</evidence>
<sequence length="521" mass="60081">MSVLPDELWRRIMEIGIGTKSVDYKGICCLSITCRRLRRLAGDDSLWSPLLHSDFRSSSNDFNSSSNDNRNCNSDSSVNGKFKSLYKIRYEKEREQKRLAQRRVVLRIESEIAERLRKIQEIEFQSSEEKDKMNKAVAELLNLNRVRQASVGLNVWQPEIIRGRQKQMIQQSNVPVDFRINALEMELSLCKQQIAGFDKALRVEKRRLDAAKEQLASVKYHPLQIFSSSSCQPKECRTRSMRKREQKCLAHRRVVLRIESEIAERSRKTQEIELQSSEEKEKMNKAVAELLILRKFRPASVASNVWQPEIIRGRQKQMIQQNNVPVDIHINALAMELGLCKQQIAGFDKALQVDKRTLGVAKEQLASVKYHPLQDVSSSSCQPKECRITNMKRRKRDCENKSGQTFEEESGDGSDRRERDSAMVTTRRTVIFWSIAIITTTILAGFLFYMSTSAGVKGGDKPYIVNKKKVEYWLWYLREDSEATSCGDLLRGIGHAYGRFQNCHRNMQKPSKCCTETTELP</sequence>
<comment type="caution">
    <text evidence="4">The sequence shown here is derived from an EMBL/GenBank/DDBJ whole genome shotgun (WGS) entry which is preliminary data.</text>
</comment>
<dbReference type="AlphaFoldDB" id="A0AAV6WWV4"/>
<evidence type="ECO:0000259" key="3">
    <source>
        <dbReference type="Pfam" id="PF12937"/>
    </source>
</evidence>
<evidence type="ECO:0000313" key="4">
    <source>
        <dbReference type="EMBL" id="KAG8372304.1"/>
    </source>
</evidence>
<reference evidence="4" key="1">
    <citation type="submission" date="2019-10" db="EMBL/GenBank/DDBJ databases">
        <authorList>
            <person name="Zhang R."/>
            <person name="Pan Y."/>
            <person name="Wang J."/>
            <person name="Ma R."/>
            <person name="Yu S."/>
        </authorList>
    </citation>
    <scope>NUCLEOTIDE SEQUENCE</scope>
    <source>
        <strain evidence="4">LA-IB0</strain>
        <tissue evidence="4">Leaf</tissue>
    </source>
</reference>
<gene>
    <name evidence="4" type="ORF">BUALT_Bualt12G0052300</name>
</gene>
<keyword evidence="2" id="KW-1133">Transmembrane helix</keyword>
<dbReference type="InterPro" id="IPR036047">
    <property type="entry name" value="F-box-like_dom_sf"/>
</dbReference>
<dbReference type="Gene3D" id="1.20.1280.50">
    <property type="match status" value="1"/>
</dbReference>
<dbReference type="InterPro" id="IPR001810">
    <property type="entry name" value="F-box_dom"/>
</dbReference>
<feature type="transmembrane region" description="Helical" evidence="2">
    <location>
        <begin position="430"/>
        <end position="449"/>
    </location>
</feature>
<accession>A0AAV6WWV4</accession>
<feature type="region of interest" description="Disordered" evidence="1">
    <location>
        <begin position="397"/>
        <end position="420"/>
    </location>
</feature>
<protein>
    <recommendedName>
        <fullName evidence="3">F-box domain-containing protein</fullName>
    </recommendedName>
</protein>
<evidence type="ECO:0000256" key="2">
    <source>
        <dbReference type="SAM" id="Phobius"/>
    </source>
</evidence>
<name>A0AAV6WWV4_9LAMI</name>